<evidence type="ECO:0000256" key="1">
    <source>
        <dbReference type="ARBA" id="ARBA00004141"/>
    </source>
</evidence>
<evidence type="ECO:0000313" key="14">
    <source>
        <dbReference type="EMBL" id="RLK52171.1"/>
    </source>
</evidence>
<dbReference type="AlphaFoldDB" id="A0A498CIL5"/>
<feature type="transmembrane region" description="Helical" evidence="13">
    <location>
        <begin position="16"/>
        <end position="39"/>
    </location>
</feature>
<evidence type="ECO:0000313" key="15">
    <source>
        <dbReference type="Proteomes" id="UP000273158"/>
    </source>
</evidence>
<evidence type="ECO:0000256" key="4">
    <source>
        <dbReference type="ARBA" id="ARBA00022538"/>
    </source>
</evidence>
<protein>
    <submittedName>
        <fullName evidence="14">Putative membrane protein</fullName>
    </submittedName>
</protein>
<gene>
    <name evidence="14" type="ORF">C7474_0100</name>
</gene>
<feature type="transmembrane region" description="Helical" evidence="13">
    <location>
        <begin position="84"/>
        <end position="105"/>
    </location>
</feature>
<dbReference type="RefSeq" id="WP_121056671.1">
    <property type="nucleotide sequence ID" value="NZ_RCDB01000001.1"/>
</dbReference>
<evidence type="ECO:0000256" key="3">
    <source>
        <dbReference type="ARBA" id="ARBA00022448"/>
    </source>
</evidence>
<evidence type="ECO:0000256" key="9">
    <source>
        <dbReference type="ARBA" id="ARBA00023065"/>
    </source>
</evidence>
<evidence type="ECO:0000256" key="7">
    <source>
        <dbReference type="ARBA" id="ARBA00022958"/>
    </source>
</evidence>
<evidence type="ECO:0000256" key="12">
    <source>
        <dbReference type="ARBA" id="ARBA00034430"/>
    </source>
</evidence>
<keyword evidence="3" id="KW-0813">Transport</keyword>
<sequence>MTDETTSDRYLSAERCAAFIDAVVAIAMTLLILPLMEAVSDAGAEGGSAGRWFGDHQEQLTSFLVSFVMIALFWMIHHRLFRRISAVPTGLMWLVSAWLLTIVWLPVATSMSGQFSDAEGLVRVVYIGSLFAVCAVSFVIRLYVRRHPEISSAAPSATRGDLAVDLSMMIMFAIALGVTLLFPVLGYWPLLLMFLTGAVQSLIRRAWR</sequence>
<keyword evidence="5 13" id="KW-0812">Transmembrane</keyword>
<reference evidence="14 15" key="1">
    <citation type="journal article" date="2015" name="Stand. Genomic Sci.">
        <title>Genomic Encyclopedia of Bacterial and Archaeal Type Strains, Phase III: the genomes of soil and plant-associated and newly described type strains.</title>
        <authorList>
            <person name="Whitman W.B."/>
            <person name="Woyke T."/>
            <person name="Klenk H.P."/>
            <person name="Zhou Y."/>
            <person name="Lilburn T.G."/>
            <person name="Beck B.J."/>
            <person name="De Vos P."/>
            <person name="Vandamme P."/>
            <person name="Eisen J.A."/>
            <person name="Garrity G."/>
            <person name="Hugenholtz P."/>
            <person name="Kyrpides N.C."/>
        </authorList>
    </citation>
    <scope>NUCLEOTIDE SEQUENCE [LARGE SCALE GENOMIC DNA]</scope>
    <source>
        <strain evidence="14 15">S2T63</strain>
    </source>
</reference>
<comment type="subcellular location">
    <subcellularLocation>
        <location evidence="1">Membrane</location>
        <topology evidence="1">Multi-pass membrane protein</topology>
    </subcellularLocation>
</comment>
<dbReference type="PANTHER" id="PTHR31462:SF5">
    <property type="entry name" value="ENDOSOMAL_LYSOSOMAL PROTON CHANNEL TMEM175"/>
    <property type="match status" value="1"/>
</dbReference>
<organism evidence="14 15">
    <name type="scientific">Microbacterium telephonicum</name>
    <dbReference type="NCBI Taxonomy" id="1714841"/>
    <lineage>
        <taxon>Bacteria</taxon>
        <taxon>Bacillati</taxon>
        <taxon>Actinomycetota</taxon>
        <taxon>Actinomycetes</taxon>
        <taxon>Micrococcales</taxon>
        <taxon>Microbacteriaceae</taxon>
        <taxon>Microbacterium</taxon>
    </lineage>
</organism>
<keyword evidence="10 13" id="KW-0472">Membrane</keyword>
<dbReference type="Proteomes" id="UP000273158">
    <property type="component" value="Unassembled WGS sequence"/>
</dbReference>
<evidence type="ECO:0000256" key="2">
    <source>
        <dbReference type="ARBA" id="ARBA00006920"/>
    </source>
</evidence>
<proteinExistence type="inferred from homology"/>
<keyword evidence="7" id="KW-0630">Potassium</keyword>
<dbReference type="Pfam" id="PF06736">
    <property type="entry name" value="TMEM175"/>
    <property type="match status" value="1"/>
</dbReference>
<keyword evidence="6" id="KW-0631">Potassium channel</keyword>
<keyword evidence="8 13" id="KW-1133">Transmembrane helix</keyword>
<keyword evidence="15" id="KW-1185">Reference proteome</keyword>
<feature type="transmembrane region" description="Helical" evidence="13">
    <location>
        <begin position="125"/>
        <end position="144"/>
    </location>
</feature>
<name>A0A498CIL5_9MICO</name>
<evidence type="ECO:0000256" key="6">
    <source>
        <dbReference type="ARBA" id="ARBA00022826"/>
    </source>
</evidence>
<evidence type="ECO:0000256" key="5">
    <source>
        <dbReference type="ARBA" id="ARBA00022692"/>
    </source>
</evidence>
<comment type="catalytic activity">
    <reaction evidence="12">
        <text>K(+)(in) = K(+)(out)</text>
        <dbReference type="Rhea" id="RHEA:29463"/>
        <dbReference type="ChEBI" id="CHEBI:29103"/>
    </reaction>
</comment>
<keyword evidence="9" id="KW-0406">Ion transport</keyword>
<comment type="similarity">
    <text evidence="2">Belongs to the TMEM175 family.</text>
</comment>
<dbReference type="PANTHER" id="PTHR31462">
    <property type="entry name" value="ENDOSOMAL/LYSOSOMAL POTASSIUM CHANNEL TMEM175"/>
    <property type="match status" value="1"/>
</dbReference>
<evidence type="ECO:0000256" key="11">
    <source>
        <dbReference type="ARBA" id="ARBA00023303"/>
    </source>
</evidence>
<dbReference type="GO" id="GO:0016020">
    <property type="term" value="C:membrane"/>
    <property type="evidence" value="ECO:0007669"/>
    <property type="project" value="UniProtKB-SubCell"/>
</dbReference>
<dbReference type="OrthoDB" id="7626281at2"/>
<evidence type="ECO:0000256" key="10">
    <source>
        <dbReference type="ARBA" id="ARBA00023136"/>
    </source>
</evidence>
<accession>A0A498CIL5</accession>
<evidence type="ECO:0000256" key="8">
    <source>
        <dbReference type="ARBA" id="ARBA00022989"/>
    </source>
</evidence>
<comment type="caution">
    <text evidence="14">The sequence shown here is derived from an EMBL/GenBank/DDBJ whole genome shotgun (WGS) entry which is preliminary data.</text>
</comment>
<dbReference type="GO" id="GO:0015252">
    <property type="term" value="F:proton channel activity"/>
    <property type="evidence" value="ECO:0007669"/>
    <property type="project" value="InterPro"/>
</dbReference>
<dbReference type="GO" id="GO:0005267">
    <property type="term" value="F:potassium channel activity"/>
    <property type="evidence" value="ECO:0007669"/>
    <property type="project" value="UniProtKB-KW"/>
</dbReference>
<keyword evidence="4" id="KW-0633">Potassium transport</keyword>
<keyword evidence="11" id="KW-0407">Ion channel</keyword>
<feature type="transmembrane region" description="Helical" evidence="13">
    <location>
        <begin position="59"/>
        <end position="77"/>
    </location>
</feature>
<feature type="transmembrane region" description="Helical" evidence="13">
    <location>
        <begin position="164"/>
        <end position="182"/>
    </location>
</feature>
<dbReference type="InterPro" id="IPR010617">
    <property type="entry name" value="TMEM175-like"/>
</dbReference>
<dbReference type="EMBL" id="RCDB01000001">
    <property type="protein sequence ID" value="RLK52171.1"/>
    <property type="molecule type" value="Genomic_DNA"/>
</dbReference>
<evidence type="ECO:0000256" key="13">
    <source>
        <dbReference type="SAM" id="Phobius"/>
    </source>
</evidence>